<dbReference type="GO" id="GO:0005739">
    <property type="term" value="C:mitochondrion"/>
    <property type="evidence" value="ECO:0007669"/>
    <property type="project" value="TreeGrafter"/>
</dbReference>
<dbReference type="OMA" id="SKFNDIW"/>
<keyword evidence="3" id="KW-1185">Reference proteome</keyword>
<dbReference type="GeneTree" id="ENSGT00390000018324"/>
<dbReference type="Proteomes" id="UP000265040">
    <property type="component" value="Chromosome 11"/>
</dbReference>
<organism evidence="2 3">
    <name type="scientific">Anabas testudineus</name>
    <name type="common">Climbing perch</name>
    <name type="synonym">Anthias testudineus</name>
    <dbReference type="NCBI Taxonomy" id="64144"/>
    <lineage>
        <taxon>Eukaryota</taxon>
        <taxon>Metazoa</taxon>
        <taxon>Chordata</taxon>
        <taxon>Craniata</taxon>
        <taxon>Vertebrata</taxon>
        <taxon>Euteleostomi</taxon>
        <taxon>Actinopterygii</taxon>
        <taxon>Neopterygii</taxon>
        <taxon>Teleostei</taxon>
        <taxon>Neoteleostei</taxon>
        <taxon>Acanthomorphata</taxon>
        <taxon>Anabantaria</taxon>
        <taxon>Anabantiformes</taxon>
        <taxon>Anabantoidei</taxon>
        <taxon>Anabantidae</taxon>
        <taxon>Anabas</taxon>
    </lineage>
</organism>
<reference evidence="2" key="2">
    <citation type="submission" date="2025-08" db="UniProtKB">
        <authorList>
            <consortium name="Ensembl"/>
        </authorList>
    </citation>
    <scope>IDENTIFICATION</scope>
</reference>
<feature type="region of interest" description="Disordered" evidence="1">
    <location>
        <begin position="94"/>
        <end position="292"/>
    </location>
</feature>
<dbReference type="GO" id="GO:0030136">
    <property type="term" value="C:clathrin-coated vesicle"/>
    <property type="evidence" value="ECO:0007669"/>
    <property type="project" value="TreeGrafter"/>
</dbReference>
<sequence>MSVFDLFRGFFGVPGSQYRGRRDPFFDAMTHDDDDDDDDEEDGFHYEGFRGDPQDPFDSSWRFGFSFGPDGMRIQEPPVFGHIFREMEEIFSQMGQWKEQPESGYSGLPSIMPPPPPHQDRAERGGGRSSGNPLRDFMLKAPDSNLGPSREPRNDNSPSYESPEFPSAPFQRWTPFSKFNDVWRRGPQKAPEEEPREDRDLDSAVSSGGLDQILPPPAGQAPNQPRARSFFQSVTVTKVVKPDGSVEERRTVRDGQGNEETTVMRSGGPGSLEGPDQQTGPLLPGGFSDMRDDDSLFSRLFGGFK</sequence>
<dbReference type="GO" id="GO:0030833">
    <property type="term" value="P:regulation of actin filament polymerization"/>
    <property type="evidence" value="ECO:0007669"/>
    <property type="project" value="TreeGrafter"/>
</dbReference>
<feature type="compositionally biased region" description="Basic and acidic residues" evidence="1">
    <location>
        <begin position="190"/>
        <end position="202"/>
    </location>
</feature>
<dbReference type="InterPro" id="IPR017248">
    <property type="entry name" value="HAX-1"/>
</dbReference>
<reference evidence="2" key="1">
    <citation type="submission" date="2021-04" db="EMBL/GenBank/DDBJ databases">
        <authorList>
            <consortium name="Wellcome Sanger Institute Data Sharing"/>
        </authorList>
    </citation>
    <scope>NUCLEOTIDE SEQUENCE [LARGE SCALE GENOMIC DNA]</scope>
</reference>
<feature type="compositionally biased region" description="Basic and acidic residues" evidence="1">
    <location>
        <begin position="240"/>
        <end position="253"/>
    </location>
</feature>
<dbReference type="OrthoDB" id="5562606at2759"/>
<protein>
    <recommendedName>
        <fullName evidence="4">HCLS1 associated protein X-1</fullName>
    </recommendedName>
</protein>
<dbReference type="Ensembl" id="ENSATET00000014276.3">
    <property type="protein sequence ID" value="ENSATEP00000014052.1"/>
    <property type="gene ID" value="ENSATEG00000009809.3"/>
</dbReference>
<dbReference type="FunCoup" id="A0A3Q1HY82">
    <property type="interactions" value="834"/>
</dbReference>
<dbReference type="GO" id="GO:0043066">
    <property type="term" value="P:negative regulation of apoptotic process"/>
    <property type="evidence" value="ECO:0007669"/>
    <property type="project" value="InterPro"/>
</dbReference>
<dbReference type="GO" id="GO:0030223">
    <property type="term" value="P:neutrophil differentiation"/>
    <property type="evidence" value="ECO:0007669"/>
    <property type="project" value="Ensembl"/>
</dbReference>
<dbReference type="GO" id="GO:0016529">
    <property type="term" value="C:sarcoplasmic reticulum"/>
    <property type="evidence" value="ECO:0007669"/>
    <property type="project" value="TreeGrafter"/>
</dbReference>
<feature type="compositionally biased region" description="Basic and acidic residues" evidence="1">
    <location>
        <begin position="43"/>
        <end position="53"/>
    </location>
</feature>
<evidence type="ECO:0000313" key="3">
    <source>
        <dbReference type="Proteomes" id="UP000265040"/>
    </source>
</evidence>
<dbReference type="GO" id="GO:0016324">
    <property type="term" value="C:apical plasma membrane"/>
    <property type="evidence" value="ECO:0007669"/>
    <property type="project" value="TreeGrafter"/>
</dbReference>
<dbReference type="PIRSF" id="PIRSF037634">
    <property type="entry name" value="HS1-associating_X-1"/>
    <property type="match status" value="1"/>
</dbReference>
<dbReference type="PANTHER" id="PTHR14938:SF2">
    <property type="entry name" value="HCLS1-ASSOCIATED PROTEIN X-1"/>
    <property type="match status" value="1"/>
</dbReference>
<gene>
    <name evidence="2" type="primary">HAX1</name>
</gene>
<feature type="compositionally biased region" description="Acidic residues" evidence="1">
    <location>
        <begin position="32"/>
        <end position="42"/>
    </location>
</feature>
<dbReference type="GO" id="GO:0015629">
    <property type="term" value="C:actin cytoskeleton"/>
    <property type="evidence" value="ECO:0007669"/>
    <property type="project" value="TreeGrafter"/>
</dbReference>
<dbReference type="AlphaFoldDB" id="A0A3Q1HY82"/>
<dbReference type="RefSeq" id="XP_026202632.1">
    <property type="nucleotide sequence ID" value="XM_026346847.1"/>
</dbReference>
<evidence type="ECO:0000313" key="2">
    <source>
        <dbReference type="Ensembl" id="ENSATEP00000014052.1"/>
    </source>
</evidence>
<proteinExistence type="predicted"/>
<reference evidence="2" key="3">
    <citation type="submission" date="2025-09" db="UniProtKB">
        <authorList>
            <consortium name="Ensembl"/>
        </authorList>
    </citation>
    <scope>IDENTIFICATION</scope>
</reference>
<evidence type="ECO:0008006" key="4">
    <source>
        <dbReference type="Google" id="ProtNLM"/>
    </source>
</evidence>
<evidence type="ECO:0000256" key="1">
    <source>
        <dbReference type="SAM" id="MobiDB-lite"/>
    </source>
</evidence>
<feature type="region of interest" description="Disordered" evidence="1">
    <location>
        <begin position="30"/>
        <end position="62"/>
    </location>
</feature>
<accession>A0A3Q1HY82</accession>
<dbReference type="InParanoid" id="A0A3Q1HY82"/>
<name>A0A3Q1HY82_ANATE</name>
<dbReference type="PANTHER" id="PTHR14938">
    <property type="entry name" value="HCLS1-ASSOCIATED PROTEIN X-1"/>
    <property type="match status" value="1"/>
</dbReference>
<dbReference type="GeneID" id="113153289"/>